<evidence type="ECO:0000313" key="3">
    <source>
        <dbReference type="EMBL" id="GET34527.1"/>
    </source>
</evidence>
<sequence length="98" mass="10997">MENQEAQQQTQQPQQPPQPQQQMLQPPVSISDWFLTIFLTAIPLVGLILLFVWAFGSNTNPSKANWAKAGLLWAAIGIVIWLLFMAVFGAAMFHSWNS</sequence>
<dbReference type="EMBL" id="BLAX01000001">
    <property type="protein sequence ID" value="GET34527.1"/>
    <property type="molecule type" value="Genomic_DNA"/>
</dbReference>
<feature type="transmembrane region" description="Helical" evidence="2">
    <location>
        <begin position="69"/>
        <end position="93"/>
    </location>
</feature>
<protein>
    <submittedName>
        <fullName evidence="3">Uncharacterized protein</fullName>
    </submittedName>
</protein>
<reference evidence="3 4" key="1">
    <citation type="submission" date="2019-10" db="EMBL/GenBank/DDBJ databases">
        <title>Prolixibacter strains distinguished by the presence of nitrate reductase genes were adept at nitrate-dependent anaerobic corrosion of metallic iron and carbon steel.</title>
        <authorList>
            <person name="Iino T."/>
            <person name="Shono N."/>
            <person name="Ito K."/>
            <person name="Nakamura R."/>
            <person name="Sueoka K."/>
            <person name="Harayama S."/>
            <person name="Ohkuma M."/>
        </authorList>
    </citation>
    <scope>NUCLEOTIDE SEQUENCE [LARGE SCALE GENOMIC DNA]</scope>
    <source>
        <strain evidence="3 4">JCM 13498</strain>
    </source>
</reference>
<gene>
    <name evidence="3" type="ORF">PbJCM13498_33900</name>
</gene>
<feature type="region of interest" description="Disordered" evidence="1">
    <location>
        <begin position="1"/>
        <end position="25"/>
    </location>
</feature>
<name>A0A5M4B4B5_9BACT</name>
<keyword evidence="4" id="KW-1185">Reference proteome</keyword>
<feature type="transmembrane region" description="Helical" evidence="2">
    <location>
        <begin position="33"/>
        <end position="57"/>
    </location>
</feature>
<dbReference type="RefSeq" id="WP_025865813.1">
    <property type="nucleotide sequence ID" value="NZ_BLAX01000001.1"/>
</dbReference>
<organism evidence="3 4">
    <name type="scientific">Prolixibacter bellariivorans</name>
    <dbReference type="NCBI Taxonomy" id="314319"/>
    <lineage>
        <taxon>Bacteria</taxon>
        <taxon>Pseudomonadati</taxon>
        <taxon>Bacteroidota</taxon>
        <taxon>Bacteroidia</taxon>
        <taxon>Marinilabiliales</taxon>
        <taxon>Prolixibacteraceae</taxon>
        <taxon>Prolixibacter</taxon>
    </lineage>
</organism>
<dbReference type="SUPFAM" id="SSF81343">
    <property type="entry name" value="Fumarate reductase respiratory complex transmembrane subunits"/>
    <property type="match status" value="1"/>
</dbReference>
<keyword evidence="2" id="KW-0812">Transmembrane</keyword>
<dbReference type="InterPro" id="IPR034804">
    <property type="entry name" value="SQR/QFR_C/D"/>
</dbReference>
<evidence type="ECO:0000313" key="4">
    <source>
        <dbReference type="Proteomes" id="UP000391834"/>
    </source>
</evidence>
<evidence type="ECO:0000256" key="1">
    <source>
        <dbReference type="SAM" id="MobiDB-lite"/>
    </source>
</evidence>
<dbReference type="AlphaFoldDB" id="A0A5M4B4B5"/>
<dbReference type="Proteomes" id="UP000391834">
    <property type="component" value="Unassembled WGS sequence"/>
</dbReference>
<keyword evidence="2" id="KW-0472">Membrane</keyword>
<comment type="caution">
    <text evidence="3">The sequence shown here is derived from an EMBL/GenBank/DDBJ whole genome shotgun (WGS) entry which is preliminary data.</text>
</comment>
<keyword evidence="2" id="KW-1133">Transmembrane helix</keyword>
<evidence type="ECO:0000256" key="2">
    <source>
        <dbReference type="SAM" id="Phobius"/>
    </source>
</evidence>
<dbReference type="GO" id="GO:0016020">
    <property type="term" value="C:membrane"/>
    <property type="evidence" value="ECO:0007669"/>
    <property type="project" value="InterPro"/>
</dbReference>
<proteinExistence type="predicted"/>
<accession>A0A5M4B4B5</accession>